<evidence type="ECO:0000256" key="10">
    <source>
        <dbReference type="HAMAP-Rule" id="MF_01405"/>
    </source>
</evidence>
<dbReference type="Gene3D" id="3.90.950.10">
    <property type="match status" value="1"/>
</dbReference>
<feature type="binding site" evidence="10">
    <location>
        <position position="70"/>
    </location>
    <ligand>
        <name>Mg(2+)</name>
        <dbReference type="ChEBI" id="CHEBI:18420"/>
    </ligand>
</feature>
<keyword evidence="4 10" id="KW-0547">Nucleotide-binding</keyword>
<dbReference type="GO" id="GO:0035870">
    <property type="term" value="F:dITP diphosphatase activity"/>
    <property type="evidence" value="ECO:0007669"/>
    <property type="project" value="UniProtKB-UniRule"/>
</dbReference>
<evidence type="ECO:0000256" key="11">
    <source>
        <dbReference type="RuleBase" id="RU003781"/>
    </source>
</evidence>
<evidence type="ECO:0000256" key="3">
    <source>
        <dbReference type="ARBA" id="ARBA00022723"/>
    </source>
</evidence>
<dbReference type="InterPro" id="IPR020922">
    <property type="entry name" value="dITP/XTP_pyrophosphatase"/>
</dbReference>
<comment type="catalytic activity">
    <reaction evidence="9 10">
        <text>XTP + H2O = XMP + diphosphate + H(+)</text>
        <dbReference type="Rhea" id="RHEA:28610"/>
        <dbReference type="ChEBI" id="CHEBI:15377"/>
        <dbReference type="ChEBI" id="CHEBI:15378"/>
        <dbReference type="ChEBI" id="CHEBI:33019"/>
        <dbReference type="ChEBI" id="CHEBI:57464"/>
        <dbReference type="ChEBI" id="CHEBI:61314"/>
        <dbReference type="EC" id="3.6.1.66"/>
    </reaction>
</comment>
<gene>
    <name evidence="12" type="ORF">AMD02_04410</name>
</gene>
<reference evidence="12" key="1">
    <citation type="submission" date="2015-08" db="EMBL/GenBank/DDBJ databases">
        <title>Complete DNA Sequence of Pseudomonas syringae pv. actinidiae, the Causal Agent of Kiwifruit Canker Disease.</title>
        <authorList>
            <person name="Rikkerink E.H.A."/>
            <person name="Fineran P.C."/>
        </authorList>
    </citation>
    <scope>NUCLEOTIDE SEQUENCE</scope>
    <source>
        <strain evidence="12">DSM 13666</strain>
    </source>
</reference>
<dbReference type="NCBIfam" id="TIGR00042">
    <property type="entry name" value="RdgB/HAM1 family non-canonical purine NTP pyrophosphatase"/>
    <property type="match status" value="1"/>
</dbReference>
<comment type="function">
    <text evidence="10">Pyrophosphatase that catalyzes the hydrolysis of nucleoside triphosphates to their monophosphate derivatives, with a high preference for the non-canonical purine nucleotides XTP (xanthosine triphosphate), dITP (deoxyinosine triphosphate) and ITP. Seems to function as a house-cleaning enzyme that removes non-canonical purine nucleotides from the nucleotide pool, thus preventing their incorporation into DNA/RNA and avoiding chromosomal lesions.</text>
</comment>
<dbReference type="GO" id="GO:0009146">
    <property type="term" value="P:purine nucleoside triphosphate catabolic process"/>
    <property type="evidence" value="ECO:0007669"/>
    <property type="project" value="UniProtKB-UniRule"/>
</dbReference>
<dbReference type="GO" id="GO:0046872">
    <property type="term" value="F:metal ion binding"/>
    <property type="evidence" value="ECO:0007669"/>
    <property type="project" value="UniProtKB-KW"/>
</dbReference>
<organism evidence="12">
    <name type="scientific">Halalkalibacterium halodurans</name>
    <name type="common">Bacillus halodurans</name>
    <dbReference type="NCBI Taxonomy" id="86665"/>
    <lineage>
        <taxon>Bacteria</taxon>
        <taxon>Bacillati</taxon>
        <taxon>Bacillota</taxon>
        <taxon>Bacilli</taxon>
        <taxon>Bacillales</taxon>
        <taxon>Bacillaceae</taxon>
        <taxon>Halalkalibacterium (ex Joshi et al. 2022)</taxon>
    </lineage>
</organism>
<dbReference type="NCBIfam" id="NF011397">
    <property type="entry name" value="PRK14822.1"/>
    <property type="match status" value="1"/>
</dbReference>
<dbReference type="AlphaFoldDB" id="A0A0M0KID2"/>
<keyword evidence="3 10" id="KW-0479">Metal-binding</keyword>
<dbReference type="CDD" id="cd00515">
    <property type="entry name" value="HAM1"/>
    <property type="match status" value="1"/>
</dbReference>
<evidence type="ECO:0000256" key="4">
    <source>
        <dbReference type="ARBA" id="ARBA00022741"/>
    </source>
</evidence>
<dbReference type="GO" id="GO:0036222">
    <property type="term" value="F:XTP diphosphatase activity"/>
    <property type="evidence" value="ECO:0007669"/>
    <property type="project" value="UniProtKB-UniRule"/>
</dbReference>
<dbReference type="EMBL" id="LILD01000001">
    <property type="protein sequence ID" value="KOO38188.1"/>
    <property type="molecule type" value="Genomic_DNA"/>
</dbReference>
<evidence type="ECO:0000256" key="2">
    <source>
        <dbReference type="ARBA" id="ARBA00011738"/>
    </source>
</evidence>
<comment type="cofactor">
    <cofactor evidence="10">
        <name>Mg(2+)</name>
        <dbReference type="ChEBI" id="CHEBI:18420"/>
    </cofactor>
    <text evidence="10">Binds 1 Mg(2+) ion per subunit.</text>
</comment>
<comment type="caution">
    <text evidence="12">The sequence shown here is derived from an EMBL/GenBank/DDBJ whole genome shotgun (WGS) entry which is preliminary data.</text>
</comment>
<dbReference type="SUPFAM" id="SSF52972">
    <property type="entry name" value="ITPase-like"/>
    <property type="match status" value="1"/>
</dbReference>
<evidence type="ECO:0000256" key="8">
    <source>
        <dbReference type="ARBA" id="ARBA00051875"/>
    </source>
</evidence>
<evidence type="ECO:0000256" key="5">
    <source>
        <dbReference type="ARBA" id="ARBA00022801"/>
    </source>
</evidence>
<dbReference type="OMA" id="YDPIFQP"/>
<comment type="similarity">
    <text evidence="1 10 11">Belongs to the HAM1 NTPase family.</text>
</comment>
<evidence type="ECO:0000256" key="7">
    <source>
        <dbReference type="ARBA" id="ARBA00023080"/>
    </source>
</evidence>
<dbReference type="SMR" id="A0A0M0KID2"/>
<accession>A0A0M0KID2</accession>
<feature type="binding site" evidence="10">
    <location>
        <begin position="8"/>
        <end position="13"/>
    </location>
    <ligand>
        <name>substrate</name>
    </ligand>
</feature>
<feature type="binding site" evidence="10">
    <location>
        <position position="71"/>
    </location>
    <ligand>
        <name>substrate</name>
    </ligand>
</feature>
<dbReference type="GO" id="GO:0000166">
    <property type="term" value="F:nucleotide binding"/>
    <property type="evidence" value="ECO:0007669"/>
    <property type="project" value="UniProtKB-KW"/>
</dbReference>
<dbReference type="GO" id="GO:0005829">
    <property type="term" value="C:cytosol"/>
    <property type="evidence" value="ECO:0007669"/>
    <property type="project" value="TreeGrafter"/>
</dbReference>
<feature type="binding site" evidence="10">
    <location>
        <position position="41"/>
    </location>
    <ligand>
        <name>Mg(2+)</name>
        <dbReference type="ChEBI" id="CHEBI:18420"/>
    </ligand>
</feature>
<dbReference type="Pfam" id="PF01725">
    <property type="entry name" value="Ham1p_like"/>
    <property type="match status" value="1"/>
</dbReference>
<name>A0A0M0KID2_ALKHA</name>
<dbReference type="GO" id="GO:0009117">
    <property type="term" value="P:nucleotide metabolic process"/>
    <property type="evidence" value="ECO:0007669"/>
    <property type="project" value="UniProtKB-KW"/>
</dbReference>
<dbReference type="RefSeq" id="WP_010899211.1">
    <property type="nucleotide sequence ID" value="NZ_CP040441.1"/>
</dbReference>
<evidence type="ECO:0000256" key="9">
    <source>
        <dbReference type="ARBA" id="ARBA00052017"/>
    </source>
</evidence>
<accession>A0A4Y7X2S7</accession>
<keyword evidence="5 10" id="KW-0378">Hydrolase</keyword>
<feature type="binding site" evidence="10">
    <location>
        <begin position="153"/>
        <end position="156"/>
    </location>
    <ligand>
        <name>substrate</name>
    </ligand>
</feature>
<proteinExistence type="inferred from homology"/>
<evidence type="ECO:0000313" key="12">
    <source>
        <dbReference type="EMBL" id="KOO38188.1"/>
    </source>
</evidence>
<dbReference type="InterPro" id="IPR029001">
    <property type="entry name" value="ITPase-like_fam"/>
</dbReference>
<comment type="subunit">
    <text evidence="2 10">Homodimer.</text>
</comment>
<keyword evidence="7 10" id="KW-0546">Nucleotide metabolism</keyword>
<dbReference type="PANTHER" id="PTHR11067">
    <property type="entry name" value="INOSINE TRIPHOSPHATE PYROPHOSPHATASE/HAM1 PROTEIN"/>
    <property type="match status" value="1"/>
</dbReference>
<dbReference type="GO" id="GO:0036220">
    <property type="term" value="F:ITP diphosphatase activity"/>
    <property type="evidence" value="ECO:0007669"/>
    <property type="project" value="UniProtKB-UniRule"/>
</dbReference>
<dbReference type="EC" id="3.6.1.66" evidence="10"/>
<sequence length="194" mass="21868">MKEWIVATKNKGKVAEFEAILGKRGFSVKSLLDYPAIEDIEETGSTFNENATIKAEAIAERFQRPVLADDSGLIIDALDGRPGIFSARYAGEEKDDQKNIEKVLRELQDIPWKARTARFHCSIALARPQAETIVFEGTCEGYITTEPKGTGGFGYDPIFYVPSHDKTMAELTQEEKNKLSHRYHALKQLDKWLD</sequence>
<feature type="active site" description="Proton acceptor" evidence="10">
    <location>
        <position position="70"/>
    </location>
</feature>
<dbReference type="InterPro" id="IPR002637">
    <property type="entry name" value="RdgB/HAM1"/>
</dbReference>
<feature type="binding site" evidence="10">
    <location>
        <begin position="181"/>
        <end position="182"/>
    </location>
    <ligand>
        <name>substrate</name>
    </ligand>
</feature>
<feature type="binding site" evidence="10">
    <location>
        <position position="176"/>
    </location>
    <ligand>
        <name>substrate</name>
    </ligand>
</feature>
<dbReference type="FunFam" id="3.90.950.10:FF:000001">
    <property type="entry name" value="dITP/XTP pyrophosphatase"/>
    <property type="match status" value="1"/>
</dbReference>
<keyword evidence="6 10" id="KW-0460">Magnesium</keyword>
<dbReference type="GeneID" id="87598591"/>
<dbReference type="PANTHER" id="PTHR11067:SF9">
    <property type="entry name" value="INOSINE TRIPHOSPHATE PYROPHOSPHATASE"/>
    <property type="match status" value="1"/>
</dbReference>
<evidence type="ECO:0000256" key="6">
    <source>
        <dbReference type="ARBA" id="ARBA00022842"/>
    </source>
</evidence>
<dbReference type="PATRIC" id="fig|136160.3.peg.1151"/>
<comment type="catalytic activity">
    <reaction evidence="10">
        <text>ITP + H2O = IMP + diphosphate + H(+)</text>
        <dbReference type="Rhea" id="RHEA:29399"/>
        <dbReference type="ChEBI" id="CHEBI:15377"/>
        <dbReference type="ChEBI" id="CHEBI:15378"/>
        <dbReference type="ChEBI" id="CHEBI:33019"/>
        <dbReference type="ChEBI" id="CHEBI:58053"/>
        <dbReference type="ChEBI" id="CHEBI:61402"/>
        <dbReference type="EC" id="3.6.1.66"/>
    </reaction>
</comment>
<protein>
    <recommendedName>
        <fullName evidence="10">dITP/XTP pyrophosphatase</fullName>
        <ecNumber evidence="10">3.6.1.66</ecNumber>
    </recommendedName>
    <alternativeName>
        <fullName evidence="10">Non-canonical purine NTP pyrophosphatase</fullName>
    </alternativeName>
    <alternativeName>
        <fullName evidence="10">Non-standard purine NTP pyrophosphatase</fullName>
    </alternativeName>
    <alternativeName>
        <fullName evidence="10">Nucleoside-triphosphate diphosphatase</fullName>
    </alternativeName>
    <alternativeName>
        <fullName evidence="10">Nucleoside-triphosphate pyrophosphatase</fullName>
        <shortName evidence="10">NTPase</shortName>
    </alternativeName>
</protein>
<dbReference type="GO" id="GO:0017111">
    <property type="term" value="F:ribonucleoside triphosphate phosphatase activity"/>
    <property type="evidence" value="ECO:0007669"/>
    <property type="project" value="InterPro"/>
</dbReference>
<dbReference type="HAMAP" id="MF_01405">
    <property type="entry name" value="Non_canon_purine_NTPase"/>
    <property type="match status" value="1"/>
</dbReference>
<evidence type="ECO:0000256" key="1">
    <source>
        <dbReference type="ARBA" id="ARBA00008023"/>
    </source>
</evidence>
<comment type="catalytic activity">
    <reaction evidence="8 10">
        <text>dITP + H2O = dIMP + diphosphate + H(+)</text>
        <dbReference type="Rhea" id="RHEA:28342"/>
        <dbReference type="ChEBI" id="CHEBI:15377"/>
        <dbReference type="ChEBI" id="CHEBI:15378"/>
        <dbReference type="ChEBI" id="CHEBI:33019"/>
        <dbReference type="ChEBI" id="CHEBI:61194"/>
        <dbReference type="ChEBI" id="CHEBI:61382"/>
        <dbReference type="EC" id="3.6.1.66"/>
    </reaction>
</comment>